<protein>
    <submittedName>
        <fullName evidence="2">Uncharacterized protein</fullName>
    </submittedName>
</protein>
<proteinExistence type="predicted"/>
<evidence type="ECO:0000313" key="2">
    <source>
        <dbReference type="EMBL" id="KAF5376999.1"/>
    </source>
</evidence>
<gene>
    <name evidence="2" type="ORF">D9615_007306</name>
</gene>
<evidence type="ECO:0000256" key="1">
    <source>
        <dbReference type="SAM" id="MobiDB-lite"/>
    </source>
</evidence>
<name>A0A8H5H588_9AGAR</name>
<dbReference type="OrthoDB" id="2976798at2759"/>
<dbReference type="Proteomes" id="UP000565441">
    <property type="component" value="Unassembled WGS sequence"/>
</dbReference>
<evidence type="ECO:0000313" key="3">
    <source>
        <dbReference type="Proteomes" id="UP000565441"/>
    </source>
</evidence>
<comment type="caution">
    <text evidence="2">The sequence shown here is derived from an EMBL/GenBank/DDBJ whole genome shotgun (WGS) entry which is preliminary data.</text>
</comment>
<feature type="region of interest" description="Disordered" evidence="1">
    <location>
        <begin position="1"/>
        <end position="24"/>
    </location>
</feature>
<dbReference type="EMBL" id="JAACJP010000026">
    <property type="protein sequence ID" value="KAF5376999.1"/>
    <property type="molecule type" value="Genomic_DNA"/>
</dbReference>
<dbReference type="AlphaFoldDB" id="A0A8H5H588"/>
<organism evidence="2 3">
    <name type="scientific">Tricholomella constricta</name>
    <dbReference type="NCBI Taxonomy" id="117010"/>
    <lineage>
        <taxon>Eukaryota</taxon>
        <taxon>Fungi</taxon>
        <taxon>Dikarya</taxon>
        <taxon>Basidiomycota</taxon>
        <taxon>Agaricomycotina</taxon>
        <taxon>Agaricomycetes</taxon>
        <taxon>Agaricomycetidae</taxon>
        <taxon>Agaricales</taxon>
        <taxon>Tricholomatineae</taxon>
        <taxon>Lyophyllaceae</taxon>
        <taxon>Tricholomella</taxon>
    </lineage>
</organism>
<reference evidence="2 3" key="1">
    <citation type="journal article" date="2020" name="ISME J.">
        <title>Uncovering the hidden diversity of litter-decomposition mechanisms in mushroom-forming fungi.</title>
        <authorList>
            <person name="Floudas D."/>
            <person name="Bentzer J."/>
            <person name="Ahren D."/>
            <person name="Johansson T."/>
            <person name="Persson P."/>
            <person name="Tunlid A."/>
        </authorList>
    </citation>
    <scope>NUCLEOTIDE SEQUENCE [LARGE SCALE GENOMIC DNA]</scope>
    <source>
        <strain evidence="2 3">CBS 661.87</strain>
    </source>
</reference>
<keyword evidence="3" id="KW-1185">Reference proteome</keyword>
<sequence length="299" mass="33567">MTGQTSESMSGKEPITAPSLDRTSSIAPTSIIQNPFIALKGTDPRRWPQDLTIDKEICSPLTDLPLPRGNVPKQIPGTPRLCTSFFVDRIRTAQQTGDTRQTLRYIPELLDQTVRWLCKLKEVYFECGVTGLLVVADDTLETATCCTGAAIDAISIYHYIDAHHRHAFRTGKELFDVEPPYTEQDEDHIDIYDLSELLLLAQNHMYSKVPTDWNNGNYTVHIIYPTMALTQLIVITAHIPHETALAVQEGQPTMKMIKLTRDIIDIDLQADEAQFMNTDLFKVLVGMVEQGIKVANMVP</sequence>
<accession>A0A8H5H588</accession>